<keyword evidence="2" id="KW-0813">Transport</keyword>
<dbReference type="STRING" id="120956.SAMN05421791_101281"/>
<evidence type="ECO:0000256" key="1">
    <source>
        <dbReference type="ARBA" id="ARBA00004651"/>
    </source>
</evidence>
<feature type="transmembrane region" description="Helical" evidence="6">
    <location>
        <begin position="326"/>
        <end position="348"/>
    </location>
</feature>
<evidence type="ECO:0000313" key="9">
    <source>
        <dbReference type="Proteomes" id="UP000199708"/>
    </source>
</evidence>
<organism evidence="8 9">
    <name type="scientific">Facklamia miroungae</name>
    <dbReference type="NCBI Taxonomy" id="120956"/>
    <lineage>
        <taxon>Bacteria</taxon>
        <taxon>Bacillati</taxon>
        <taxon>Bacillota</taxon>
        <taxon>Bacilli</taxon>
        <taxon>Lactobacillales</taxon>
        <taxon>Aerococcaceae</taxon>
        <taxon>Facklamia</taxon>
    </lineage>
</organism>
<dbReference type="Gene3D" id="1.20.1250.20">
    <property type="entry name" value="MFS general substrate transporter like domains"/>
    <property type="match status" value="1"/>
</dbReference>
<feature type="transmembrane region" description="Helical" evidence="6">
    <location>
        <begin position="58"/>
        <end position="80"/>
    </location>
</feature>
<evidence type="ECO:0000256" key="3">
    <source>
        <dbReference type="ARBA" id="ARBA00022692"/>
    </source>
</evidence>
<dbReference type="SUPFAM" id="SSF103473">
    <property type="entry name" value="MFS general substrate transporter"/>
    <property type="match status" value="1"/>
</dbReference>
<dbReference type="InterPro" id="IPR020846">
    <property type="entry name" value="MFS_dom"/>
</dbReference>
<evidence type="ECO:0000256" key="2">
    <source>
        <dbReference type="ARBA" id="ARBA00022448"/>
    </source>
</evidence>
<feature type="transmembrane region" description="Helical" evidence="6">
    <location>
        <begin position="20"/>
        <end position="38"/>
    </location>
</feature>
<name>A0A1G7PJV0_9LACT</name>
<gene>
    <name evidence="8" type="ORF">SAMN05421791_101281</name>
</gene>
<dbReference type="PANTHER" id="PTHR23519">
    <property type="entry name" value="AUTOPHAGY-RELATED PROTEIN 22"/>
    <property type="match status" value="1"/>
</dbReference>
<keyword evidence="3 6" id="KW-0812">Transmembrane</keyword>
<dbReference type="Proteomes" id="UP000199708">
    <property type="component" value="Unassembled WGS sequence"/>
</dbReference>
<feature type="transmembrane region" description="Helical" evidence="6">
    <location>
        <begin position="87"/>
        <end position="106"/>
    </location>
</feature>
<protein>
    <submittedName>
        <fullName evidence="8">MFS transporter, UMF1 family</fullName>
    </submittedName>
</protein>
<reference evidence="8 9" key="1">
    <citation type="submission" date="2016-10" db="EMBL/GenBank/DDBJ databases">
        <authorList>
            <person name="de Groot N.N."/>
        </authorList>
    </citation>
    <scope>NUCLEOTIDE SEQUENCE [LARGE SCALE GENOMIC DNA]</scope>
    <source>
        <strain evidence="8 9">ATCC BAA-466</strain>
    </source>
</reference>
<dbReference type="Pfam" id="PF11700">
    <property type="entry name" value="ATG22"/>
    <property type="match status" value="2"/>
</dbReference>
<dbReference type="AlphaFoldDB" id="A0A1G7PJV0"/>
<feature type="transmembrane region" description="Helical" evidence="6">
    <location>
        <begin position="179"/>
        <end position="200"/>
    </location>
</feature>
<keyword evidence="5 6" id="KW-0472">Membrane</keyword>
<feature type="transmembrane region" description="Helical" evidence="6">
    <location>
        <begin position="112"/>
        <end position="131"/>
    </location>
</feature>
<sequence length="418" mass="46261">MKKLFSTYTKKEFSWILQDWANSAYSLMITTALFPILYKSIASHAGVSNANSTAYLGYTNAIGTILVAVMAPFLGTLADFPGYRKKMFTIATMLGILSVFSMIFVGQGSWQWLLVLYCFSAIGFSTANIFYDASLMDVTSRDRLDLVSSAGFGFGYIGSVIPFLIFMVLQFSGWLEAGWVVNIGFLLTASWWFIFTIPYWKHVDQVYIDQPRQANIWASTLTSLKETLAELSKDKVIIYFLLGYFFYIDGVGTIIKMATSIGSDQGLSATQLILMLLVVQIVAFPCSIIYGILAKRWGTRIMLFTGIATYILICLMALSLSSFMDFILIAILVGSAQGGIQSLSRSYFGSLIPLEKNNQLFGFYNIFGKFSSVLGTTTLAIVAQITGDSLKGLFVIVLQFMLGAFLLWKAKKPASQSV</sequence>
<dbReference type="InterPro" id="IPR036259">
    <property type="entry name" value="MFS_trans_sf"/>
</dbReference>
<feature type="transmembrane region" description="Helical" evidence="6">
    <location>
        <begin position="360"/>
        <end position="383"/>
    </location>
</feature>
<evidence type="ECO:0000259" key="7">
    <source>
        <dbReference type="PROSITE" id="PS50850"/>
    </source>
</evidence>
<feature type="transmembrane region" description="Helical" evidence="6">
    <location>
        <begin position="236"/>
        <end position="259"/>
    </location>
</feature>
<evidence type="ECO:0000256" key="5">
    <source>
        <dbReference type="ARBA" id="ARBA00023136"/>
    </source>
</evidence>
<dbReference type="EMBL" id="FNCK01000001">
    <property type="protein sequence ID" value="SDF86511.1"/>
    <property type="molecule type" value="Genomic_DNA"/>
</dbReference>
<dbReference type="GO" id="GO:0005886">
    <property type="term" value="C:plasma membrane"/>
    <property type="evidence" value="ECO:0007669"/>
    <property type="project" value="UniProtKB-SubCell"/>
</dbReference>
<evidence type="ECO:0000313" key="8">
    <source>
        <dbReference type="EMBL" id="SDF86511.1"/>
    </source>
</evidence>
<evidence type="ECO:0000256" key="6">
    <source>
        <dbReference type="SAM" id="Phobius"/>
    </source>
</evidence>
<keyword evidence="9" id="KW-1185">Reference proteome</keyword>
<feature type="transmembrane region" description="Helical" evidence="6">
    <location>
        <begin position="271"/>
        <end position="294"/>
    </location>
</feature>
<feature type="transmembrane region" description="Helical" evidence="6">
    <location>
        <begin position="301"/>
        <end position="320"/>
    </location>
</feature>
<feature type="transmembrane region" description="Helical" evidence="6">
    <location>
        <begin position="389"/>
        <end position="408"/>
    </location>
</feature>
<evidence type="ECO:0000256" key="4">
    <source>
        <dbReference type="ARBA" id="ARBA00022989"/>
    </source>
</evidence>
<dbReference type="PROSITE" id="PS50850">
    <property type="entry name" value="MFS"/>
    <property type="match status" value="1"/>
</dbReference>
<keyword evidence="4 6" id="KW-1133">Transmembrane helix</keyword>
<dbReference type="GO" id="GO:0022857">
    <property type="term" value="F:transmembrane transporter activity"/>
    <property type="evidence" value="ECO:0007669"/>
    <property type="project" value="InterPro"/>
</dbReference>
<feature type="transmembrane region" description="Helical" evidence="6">
    <location>
        <begin position="152"/>
        <end position="173"/>
    </location>
</feature>
<dbReference type="InterPro" id="IPR024671">
    <property type="entry name" value="Atg22-like"/>
</dbReference>
<dbReference type="RefSeq" id="WP_245694785.1">
    <property type="nucleotide sequence ID" value="NZ_FNCK01000001.1"/>
</dbReference>
<feature type="domain" description="Major facilitator superfamily (MFS) profile" evidence="7">
    <location>
        <begin position="236"/>
        <end position="418"/>
    </location>
</feature>
<comment type="subcellular location">
    <subcellularLocation>
        <location evidence="1">Cell membrane</location>
        <topology evidence="1">Multi-pass membrane protein</topology>
    </subcellularLocation>
</comment>
<proteinExistence type="predicted"/>
<dbReference type="PANTHER" id="PTHR23519:SF1">
    <property type="entry name" value="AUTOPHAGY-RELATED PROTEIN 22"/>
    <property type="match status" value="1"/>
</dbReference>
<accession>A0A1G7PJV0</accession>
<dbReference type="InterPro" id="IPR050495">
    <property type="entry name" value="ATG22/LtaA_families"/>
</dbReference>